<sequence>MTLNRSIEHTCGESKPPVNEYSYSLKSQSFTFDEFDNLEKVVSGFQNSTENTASYSFAKHDLIQLTHILNTPAGFPVGVKLKYNDNGSLTRDKKGRKLRYDSLNRLSELQGPDCRVLCQYRYNTTGKLVCQRIPGQPDTHLFYQGDSIVAIDKRRIV</sequence>
<dbReference type="Proteomes" id="UP000326877">
    <property type="component" value="Unassembled WGS sequence"/>
</dbReference>
<dbReference type="AlphaFoldDB" id="A0A5N7CK17"/>
<dbReference type="EMBL" id="ML735227">
    <property type="protein sequence ID" value="KAE8393813.1"/>
    <property type="molecule type" value="Genomic_DNA"/>
</dbReference>
<proteinExistence type="predicted"/>
<protein>
    <submittedName>
        <fullName evidence="1">Uncharacterized protein</fullName>
    </submittedName>
</protein>
<gene>
    <name evidence="1" type="ORF">BDV23DRAFT_180262</name>
</gene>
<organism evidence="1">
    <name type="scientific">Petromyces alliaceus</name>
    <name type="common">Aspergillus alliaceus</name>
    <dbReference type="NCBI Taxonomy" id="209559"/>
    <lineage>
        <taxon>Eukaryota</taxon>
        <taxon>Fungi</taxon>
        <taxon>Dikarya</taxon>
        <taxon>Ascomycota</taxon>
        <taxon>Pezizomycotina</taxon>
        <taxon>Eurotiomycetes</taxon>
        <taxon>Eurotiomycetidae</taxon>
        <taxon>Eurotiales</taxon>
        <taxon>Aspergillaceae</taxon>
        <taxon>Aspergillus</taxon>
        <taxon>Aspergillus subgen. Circumdati</taxon>
    </lineage>
</organism>
<dbReference type="Gene3D" id="2.180.10.10">
    <property type="entry name" value="RHS repeat-associated core"/>
    <property type="match status" value="1"/>
</dbReference>
<dbReference type="OrthoDB" id="442731at2759"/>
<reference evidence="1" key="1">
    <citation type="submission" date="2019-04" db="EMBL/GenBank/DDBJ databases">
        <title>Friends and foes A comparative genomics studyof 23 Aspergillus species from section Flavi.</title>
        <authorList>
            <consortium name="DOE Joint Genome Institute"/>
            <person name="Kjaerbolling I."/>
            <person name="Vesth T."/>
            <person name="Frisvad J.C."/>
            <person name="Nybo J.L."/>
            <person name="Theobald S."/>
            <person name="Kildgaard S."/>
            <person name="Isbrandt T."/>
            <person name="Kuo A."/>
            <person name="Sato A."/>
            <person name="Lyhne E.K."/>
            <person name="Kogle M.E."/>
            <person name="Wiebenga A."/>
            <person name="Kun R.S."/>
            <person name="Lubbers R.J."/>
            <person name="Makela M.R."/>
            <person name="Barry K."/>
            <person name="Chovatia M."/>
            <person name="Clum A."/>
            <person name="Daum C."/>
            <person name="Haridas S."/>
            <person name="He G."/>
            <person name="LaButti K."/>
            <person name="Lipzen A."/>
            <person name="Mondo S."/>
            <person name="Riley R."/>
            <person name="Salamov A."/>
            <person name="Simmons B.A."/>
            <person name="Magnuson J.K."/>
            <person name="Henrissat B."/>
            <person name="Mortensen U.H."/>
            <person name="Larsen T.O."/>
            <person name="Devries R.P."/>
            <person name="Grigoriev I.V."/>
            <person name="Machida M."/>
            <person name="Baker S.E."/>
            <person name="Andersen M.R."/>
        </authorList>
    </citation>
    <scope>NUCLEOTIDE SEQUENCE [LARGE SCALE GENOMIC DNA]</scope>
    <source>
        <strain evidence="1">IBT 14317</strain>
    </source>
</reference>
<name>A0A5N7CK17_PETAA</name>
<evidence type="ECO:0000313" key="1">
    <source>
        <dbReference type="EMBL" id="KAE8393813.1"/>
    </source>
</evidence>
<accession>A0A5N7CK17</accession>